<dbReference type="InterPro" id="IPR019129">
    <property type="entry name" value="Folate-sensitive_fs_Fra10Ac1"/>
</dbReference>
<reference evidence="2 3" key="1">
    <citation type="journal article" date="2024" name="BMC Genomics">
        <title>Genome assembly of redclaw crayfish (Cherax quadricarinatus) provides insights into its immune adaptation and hypoxia tolerance.</title>
        <authorList>
            <person name="Liu Z."/>
            <person name="Zheng J."/>
            <person name="Li H."/>
            <person name="Fang K."/>
            <person name="Wang S."/>
            <person name="He J."/>
            <person name="Zhou D."/>
            <person name="Weng S."/>
            <person name="Chi M."/>
            <person name="Gu Z."/>
            <person name="He J."/>
            <person name="Li F."/>
            <person name="Wang M."/>
        </authorList>
    </citation>
    <scope>NUCLEOTIDE SEQUENCE [LARGE SCALE GENOMIC DNA]</scope>
    <source>
        <strain evidence="2">ZL_2023a</strain>
    </source>
</reference>
<dbReference type="PANTHER" id="PTHR11567">
    <property type="entry name" value="ACID PHOSPHATASE-RELATED"/>
    <property type="match status" value="1"/>
</dbReference>
<dbReference type="PANTHER" id="PTHR11567:SF25">
    <property type="entry name" value="PROTEIN FRA10AC1"/>
    <property type="match status" value="1"/>
</dbReference>
<dbReference type="EMBL" id="JARKIK010000037">
    <property type="protein sequence ID" value="KAK8739257.1"/>
    <property type="molecule type" value="Genomic_DNA"/>
</dbReference>
<comment type="caution">
    <text evidence="2">The sequence shown here is derived from an EMBL/GenBank/DDBJ whole genome shotgun (WGS) entry which is preliminary data.</text>
</comment>
<sequence>MSLLRNATSSYDSAFEEDVKLRKKQQERHALFQRERPSRQGLPSKSFLADVASKDEGKRLRYQMSNLTAYERHKLLINHYILYHPGSTAALQRDTSRDKRDIDIIRENHQFLWDINDTPDTWERQLAKKYFDKLFKEYCICDLSHFKENKIGMRWRIEREVLDGKGQFTCGEKRCKESEGLRTWEMNFAYVEQGTKKNALVKLRLCRDCSYKINYYRKRKEVTRKSIKHKHRESSKKKKSRRDESESAENAQETNEGNSLNNAKQVDETESENSIWKGPAKLPDEKSREEEFEEYLQDLFL</sequence>
<dbReference type="GO" id="GO:0016791">
    <property type="term" value="F:phosphatase activity"/>
    <property type="evidence" value="ECO:0007669"/>
    <property type="project" value="TreeGrafter"/>
</dbReference>
<proteinExistence type="predicted"/>
<feature type="compositionally biased region" description="Basic residues" evidence="1">
    <location>
        <begin position="222"/>
        <end position="240"/>
    </location>
</feature>
<reference evidence="2" key="2">
    <citation type="submission" date="2024-01" db="EMBL/GenBank/DDBJ databases">
        <authorList>
            <person name="He J."/>
            <person name="Wang M."/>
            <person name="Zheng J."/>
            <person name="Liu Z."/>
        </authorList>
    </citation>
    <scope>NUCLEOTIDE SEQUENCE</scope>
    <source>
        <strain evidence="2">ZL_2023a</strain>
        <tissue evidence="2">Muscle</tissue>
    </source>
</reference>
<evidence type="ECO:0000256" key="1">
    <source>
        <dbReference type="SAM" id="MobiDB-lite"/>
    </source>
</evidence>
<feature type="region of interest" description="Disordered" evidence="1">
    <location>
        <begin position="222"/>
        <end position="289"/>
    </location>
</feature>
<organism evidence="2 3">
    <name type="scientific">Cherax quadricarinatus</name>
    <name type="common">Australian red claw crayfish</name>
    <dbReference type="NCBI Taxonomy" id="27406"/>
    <lineage>
        <taxon>Eukaryota</taxon>
        <taxon>Metazoa</taxon>
        <taxon>Ecdysozoa</taxon>
        <taxon>Arthropoda</taxon>
        <taxon>Crustacea</taxon>
        <taxon>Multicrustacea</taxon>
        <taxon>Malacostraca</taxon>
        <taxon>Eumalacostraca</taxon>
        <taxon>Eucarida</taxon>
        <taxon>Decapoda</taxon>
        <taxon>Pleocyemata</taxon>
        <taxon>Astacidea</taxon>
        <taxon>Parastacoidea</taxon>
        <taxon>Parastacidae</taxon>
        <taxon>Cherax</taxon>
    </lineage>
</organism>
<dbReference type="EMBL" id="JARKIK010000037">
    <property type="protein sequence ID" value="KAK8739256.1"/>
    <property type="molecule type" value="Genomic_DNA"/>
</dbReference>
<dbReference type="Pfam" id="PF09725">
    <property type="entry name" value="Fra10Ac1"/>
    <property type="match status" value="1"/>
</dbReference>
<accession>A0AAW0X4G8</accession>
<name>A0AAW0X4G8_CHEQU</name>
<keyword evidence="3" id="KW-1185">Reference proteome</keyword>
<gene>
    <name evidence="2" type="ORF">OTU49_003548</name>
</gene>
<dbReference type="Proteomes" id="UP001445076">
    <property type="component" value="Unassembled WGS sequence"/>
</dbReference>
<evidence type="ECO:0000313" key="3">
    <source>
        <dbReference type="Proteomes" id="UP001445076"/>
    </source>
</evidence>
<protein>
    <recommendedName>
        <fullName evidence="4">Protein FRA10AC1</fullName>
    </recommendedName>
</protein>
<dbReference type="AlphaFoldDB" id="A0AAW0X4G8"/>
<dbReference type="InterPro" id="IPR050645">
    <property type="entry name" value="Histidine_acid_phosphatase"/>
</dbReference>
<feature type="compositionally biased region" description="Polar residues" evidence="1">
    <location>
        <begin position="250"/>
        <end position="264"/>
    </location>
</feature>
<evidence type="ECO:0008006" key="4">
    <source>
        <dbReference type="Google" id="ProtNLM"/>
    </source>
</evidence>
<evidence type="ECO:0000313" key="2">
    <source>
        <dbReference type="EMBL" id="KAK8739256.1"/>
    </source>
</evidence>